<dbReference type="PANTHER" id="PTHR42711:SF17">
    <property type="entry name" value="ABC TRANSPORTER ATP-BINDING PROTEIN"/>
    <property type="match status" value="1"/>
</dbReference>
<keyword evidence="3 5" id="KW-0067">ATP-binding</keyword>
<dbReference type="EMBL" id="CP101740">
    <property type="protein sequence ID" value="UUL82504.1"/>
    <property type="molecule type" value="Genomic_DNA"/>
</dbReference>
<evidence type="ECO:0000313" key="5">
    <source>
        <dbReference type="EMBL" id="UUL82504.1"/>
    </source>
</evidence>
<name>A0ABY5L9M9_9SPHN</name>
<sequence length="312" mass="33845">MTRYSGPCPAIGVRDLVVKGQDGFTLDIRELDIAPGSMVALIGRNGSGKSTFLDAALSLLDVNSGKVQIFGETLAKLPTTHPVRARIGAQVQGVTWSWSIKVGEIMAIHNSLYGSTYAKIVDGLGVRSLFPGMYRKLSTGQRRRVDLAMALAHKPDLIILDEPSSGLDRQYRTAFHEILAERRAAGATILIASHEGRDVGMADRILWFEKGEIIEDSAPGDIIGRRVGHFVGIVDDAAPTLLDRLENDLAPSARSHARDGSKLVLIGENDLRTPFIAAMERHSVAGYVVRPARSSDLLDLVRNSEQFDGGRP</sequence>
<dbReference type="RefSeq" id="WP_256506338.1">
    <property type="nucleotide sequence ID" value="NZ_CP101740.1"/>
</dbReference>
<protein>
    <submittedName>
        <fullName evidence="5">ABC transporter ATP-binding protein</fullName>
    </submittedName>
</protein>
<dbReference type="Proteomes" id="UP001058533">
    <property type="component" value="Chromosome"/>
</dbReference>
<dbReference type="InterPro" id="IPR050763">
    <property type="entry name" value="ABC_transporter_ATP-binding"/>
</dbReference>
<dbReference type="Pfam" id="PF00005">
    <property type="entry name" value="ABC_tran"/>
    <property type="match status" value="1"/>
</dbReference>
<keyword evidence="6" id="KW-1185">Reference proteome</keyword>
<dbReference type="SMART" id="SM00382">
    <property type="entry name" value="AAA"/>
    <property type="match status" value="1"/>
</dbReference>
<dbReference type="CDD" id="cd03230">
    <property type="entry name" value="ABC_DR_subfamily_A"/>
    <property type="match status" value="1"/>
</dbReference>
<dbReference type="PANTHER" id="PTHR42711">
    <property type="entry name" value="ABC TRANSPORTER ATP-BINDING PROTEIN"/>
    <property type="match status" value="1"/>
</dbReference>
<keyword evidence="1" id="KW-0813">Transport</keyword>
<evidence type="ECO:0000256" key="3">
    <source>
        <dbReference type="ARBA" id="ARBA00022840"/>
    </source>
</evidence>
<evidence type="ECO:0000313" key="6">
    <source>
        <dbReference type="Proteomes" id="UP001058533"/>
    </source>
</evidence>
<keyword evidence="2" id="KW-0547">Nucleotide-binding</keyword>
<evidence type="ECO:0000256" key="2">
    <source>
        <dbReference type="ARBA" id="ARBA00022741"/>
    </source>
</evidence>
<proteinExistence type="predicted"/>
<dbReference type="InterPro" id="IPR027417">
    <property type="entry name" value="P-loop_NTPase"/>
</dbReference>
<dbReference type="Gene3D" id="3.40.50.300">
    <property type="entry name" value="P-loop containing nucleotide triphosphate hydrolases"/>
    <property type="match status" value="1"/>
</dbReference>
<evidence type="ECO:0000256" key="1">
    <source>
        <dbReference type="ARBA" id="ARBA00022448"/>
    </source>
</evidence>
<dbReference type="InterPro" id="IPR003439">
    <property type="entry name" value="ABC_transporter-like_ATP-bd"/>
</dbReference>
<accession>A0ABY5L9M9</accession>
<organism evidence="5 6">
    <name type="scientific">Sphingomonas qomolangmaensis</name>
    <dbReference type="NCBI Taxonomy" id="2918765"/>
    <lineage>
        <taxon>Bacteria</taxon>
        <taxon>Pseudomonadati</taxon>
        <taxon>Pseudomonadota</taxon>
        <taxon>Alphaproteobacteria</taxon>
        <taxon>Sphingomonadales</taxon>
        <taxon>Sphingomonadaceae</taxon>
        <taxon>Sphingomonas</taxon>
    </lineage>
</organism>
<reference evidence="5" key="1">
    <citation type="submission" date="2022-07" db="EMBL/GenBank/DDBJ databases">
        <title>Sphingomonas sp. nov., a novel bacterium isolated from the north slope of the Mount Everest.</title>
        <authorList>
            <person name="Cui X."/>
            <person name="Liu Y."/>
        </authorList>
    </citation>
    <scope>NUCLEOTIDE SEQUENCE</scope>
    <source>
        <strain evidence="5">S5-59</strain>
    </source>
</reference>
<dbReference type="GO" id="GO:0005524">
    <property type="term" value="F:ATP binding"/>
    <property type="evidence" value="ECO:0007669"/>
    <property type="project" value="UniProtKB-KW"/>
</dbReference>
<dbReference type="SUPFAM" id="SSF52540">
    <property type="entry name" value="P-loop containing nucleoside triphosphate hydrolases"/>
    <property type="match status" value="1"/>
</dbReference>
<feature type="domain" description="ABC transporter" evidence="4">
    <location>
        <begin position="11"/>
        <end position="235"/>
    </location>
</feature>
<gene>
    <name evidence="5" type="ORF">NMP03_15245</name>
</gene>
<evidence type="ECO:0000259" key="4">
    <source>
        <dbReference type="PROSITE" id="PS50893"/>
    </source>
</evidence>
<dbReference type="InterPro" id="IPR003593">
    <property type="entry name" value="AAA+_ATPase"/>
</dbReference>
<dbReference type="PROSITE" id="PS50893">
    <property type="entry name" value="ABC_TRANSPORTER_2"/>
    <property type="match status" value="1"/>
</dbReference>